<accession>K9E7U8</accession>
<dbReference type="Proteomes" id="UP000009872">
    <property type="component" value="Unassembled WGS sequence"/>
</dbReference>
<keyword evidence="2" id="KW-0408">Iron</keyword>
<dbReference type="Gene3D" id="3.30.70.20">
    <property type="match status" value="1"/>
</dbReference>
<dbReference type="PROSITE" id="PS00198">
    <property type="entry name" value="4FE4S_FER_1"/>
    <property type="match status" value="1"/>
</dbReference>
<dbReference type="InterPro" id="IPR052977">
    <property type="entry name" value="Polyferredoxin-like_ET"/>
</dbReference>
<organism evidence="5 6">
    <name type="scientific">Bacteroides oleiciplenus YIT 12058</name>
    <dbReference type="NCBI Taxonomy" id="742727"/>
    <lineage>
        <taxon>Bacteria</taxon>
        <taxon>Pseudomonadati</taxon>
        <taxon>Bacteroidota</taxon>
        <taxon>Bacteroidia</taxon>
        <taxon>Bacteroidales</taxon>
        <taxon>Bacteroidaceae</taxon>
        <taxon>Bacteroides</taxon>
    </lineage>
</organism>
<dbReference type="OrthoDB" id="9813230at2"/>
<name>K9E7U8_9BACE</name>
<feature type="domain" description="4Fe-4S ferredoxin-type" evidence="4">
    <location>
        <begin position="1"/>
        <end position="30"/>
    </location>
</feature>
<dbReference type="Pfam" id="PF04432">
    <property type="entry name" value="FrhB_FdhB_C"/>
    <property type="match status" value="1"/>
</dbReference>
<dbReference type="STRING" id="742727.HMPREF9447_00877"/>
<sequence length="397" mass="45381">MIDQIEKENCFGCGACSQACPKGIISMNPDFEGFLYPEIANNEDVCIQCGKCLKVCTAANKPLLYESAKGIHYNSLCKLSSRQKSASGGAFLGLATYVIKELKGVVFGAAFDQDQIVRHISVNNIKDLVKLQNSKYVQSEIGNTYKEVEQVLKRRSNVLFSGTPCQISGLKLYLRKDYCNLITVDIVCHGVPSSKLLDYHIKNIVNNKENIKNISFRRKHSFFPSVSSFLFSIKKKRGIQLARNYHQDQYFHLFLLGLSFRYACYSCPFAQINRIGDFTIGDCDSRREYPGFHLNESTSIILINNKKAQDIWNGGANKYFEYIPLDIEREQQCNKQLSIPSSKPVDRDSILKKVFSMSKLDYLRYVPQQSIMDYFKLRISLIIPPIFKHVILIFKRK</sequence>
<dbReference type="InterPro" id="IPR017896">
    <property type="entry name" value="4Fe4S_Fe-S-bd"/>
</dbReference>
<keyword evidence="1" id="KW-0479">Metal-binding</keyword>
<dbReference type="RefSeq" id="WP_009128407.1">
    <property type="nucleotide sequence ID" value="NZ_JH992940.1"/>
</dbReference>
<dbReference type="AlphaFoldDB" id="K9E7U8"/>
<keyword evidence="6" id="KW-1185">Reference proteome</keyword>
<keyword evidence="3" id="KW-0411">Iron-sulfur</keyword>
<gene>
    <name evidence="5" type="ORF">HMPREF9447_00877</name>
</gene>
<evidence type="ECO:0000256" key="1">
    <source>
        <dbReference type="ARBA" id="ARBA00022723"/>
    </source>
</evidence>
<dbReference type="InterPro" id="IPR017900">
    <property type="entry name" value="4Fe4S_Fe_S_CS"/>
</dbReference>
<proteinExistence type="predicted"/>
<dbReference type="GO" id="GO:0051536">
    <property type="term" value="F:iron-sulfur cluster binding"/>
    <property type="evidence" value="ECO:0007669"/>
    <property type="project" value="UniProtKB-KW"/>
</dbReference>
<protein>
    <recommendedName>
        <fullName evidence="4">4Fe-4S ferredoxin-type domain-containing protein</fullName>
    </recommendedName>
</protein>
<dbReference type="Pfam" id="PF12838">
    <property type="entry name" value="Fer4_7"/>
    <property type="match status" value="1"/>
</dbReference>
<dbReference type="SUPFAM" id="SSF54862">
    <property type="entry name" value="4Fe-4S ferredoxins"/>
    <property type="match status" value="1"/>
</dbReference>
<dbReference type="PROSITE" id="PS51379">
    <property type="entry name" value="4FE4S_FER_2"/>
    <property type="match status" value="2"/>
</dbReference>
<reference evidence="5 6" key="1">
    <citation type="submission" date="2012-09" db="EMBL/GenBank/DDBJ databases">
        <title>The Genome Sequence of Bacteroides oleiciplenus YIT 12058.</title>
        <authorList>
            <consortium name="The Broad Institute Genome Sequencing Platform"/>
            <person name="Earl A."/>
            <person name="Ward D."/>
            <person name="Feldgarden M."/>
            <person name="Gevers D."/>
            <person name="Morotomi M."/>
            <person name="Walker B."/>
            <person name="Young S.K."/>
            <person name="Zeng Q."/>
            <person name="Gargeya S."/>
            <person name="Fitzgerald M."/>
            <person name="Haas B."/>
            <person name="Abouelleil A."/>
            <person name="Alvarado L."/>
            <person name="Arachchi H.M."/>
            <person name="Berlin A.M."/>
            <person name="Chapman S.B."/>
            <person name="Goldberg J."/>
            <person name="Griggs A."/>
            <person name="Gujja S."/>
            <person name="Hansen M."/>
            <person name="Howarth C."/>
            <person name="Imamovic A."/>
            <person name="Larimer J."/>
            <person name="McCowen C."/>
            <person name="Montmayeur A."/>
            <person name="Murphy C."/>
            <person name="Neiman D."/>
            <person name="Pearson M."/>
            <person name="Priest M."/>
            <person name="Roberts A."/>
            <person name="Saif S."/>
            <person name="Shea T."/>
            <person name="Sisk P."/>
            <person name="Sykes S."/>
            <person name="Wortman J."/>
            <person name="Nusbaum C."/>
            <person name="Birren B."/>
        </authorList>
    </citation>
    <scope>NUCLEOTIDE SEQUENCE [LARGE SCALE GENOMIC DNA]</scope>
    <source>
        <strain evidence="5 6">YIT 12058</strain>
    </source>
</reference>
<evidence type="ECO:0000256" key="2">
    <source>
        <dbReference type="ARBA" id="ARBA00023004"/>
    </source>
</evidence>
<dbReference type="eggNOG" id="COG1035">
    <property type="taxonomic scope" value="Bacteria"/>
</dbReference>
<feature type="domain" description="4Fe-4S ferredoxin-type" evidence="4">
    <location>
        <begin position="37"/>
        <end position="67"/>
    </location>
</feature>
<dbReference type="PANTHER" id="PTHR43193:SF2">
    <property type="entry name" value="POLYFERREDOXIN PROTEIN FWDF"/>
    <property type="match status" value="1"/>
</dbReference>
<comment type="caution">
    <text evidence="5">The sequence shown here is derived from an EMBL/GenBank/DDBJ whole genome shotgun (WGS) entry which is preliminary data.</text>
</comment>
<dbReference type="GO" id="GO:0046872">
    <property type="term" value="F:metal ion binding"/>
    <property type="evidence" value="ECO:0007669"/>
    <property type="project" value="UniProtKB-KW"/>
</dbReference>
<evidence type="ECO:0000313" key="5">
    <source>
        <dbReference type="EMBL" id="EKU91891.1"/>
    </source>
</evidence>
<dbReference type="PATRIC" id="fig|742727.4.peg.879"/>
<dbReference type="EMBL" id="ADLF01000003">
    <property type="protein sequence ID" value="EKU91891.1"/>
    <property type="molecule type" value="Genomic_DNA"/>
</dbReference>
<dbReference type="HOGENOM" id="CLU_037958_1_0_10"/>
<evidence type="ECO:0000313" key="6">
    <source>
        <dbReference type="Proteomes" id="UP000009872"/>
    </source>
</evidence>
<evidence type="ECO:0000256" key="3">
    <source>
        <dbReference type="ARBA" id="ARBA00023014"/>
    </source>
</evidence>
<dbReference type="PANTHER" id="PTHR43193">
    <property type="match status" value="1"/>
</dbReference>
<dbReference type="InterPro" id="IPR007525">
    <property type="entry name" value="FrhB_FdhB_C"/>
</dbReference>
<dbReference type="eggNOG" id="COG1143">
    <property type="taxonomic scope" value="Bacteria"/>
</dbReference>
<evidence type="ECO:0000259" key="4">
    <source>
        <dbReference type="PROSITE" id="PS51379"/>
    </source>
</evidence>